<evidence type="ECO:0000313" key="12">
    <source>
        <dbReference type="WBParaSite" id="scf7180000424058.g12166"/>
    </source>
</evidence>
<dbReference type="SUPFAM" id="SSF57716">
    <property type="entry name" value="Glucocorticoid receptor-like (DNA-binding domain)"/>
    <property type="match status" value="1"/>
</dbReference>
<evidence type="ECO:0000256" key="1">
    <source>
        <dbReference type="ARBA" id="ARBA00022723"/>
    </source>
</evidence>
<evidence type="ECO:0000256" key="3">
    <source>
        <dbReference type="ARBA" id="ARBA00022833"/>
    </source>
</evidence>
<evidence type="ECO:0000256" key="2">
    <source>
        <dbReference type="ARBA" id="ARBA00022771"/>
    </source>
</evidence>
<keyword evidence="6" id="KW-0804">Transcription</keyword>
<dbReference type="WBParaSite" id="scf7180000424058.g12166">
    <property type="protein sequence ID" value="scf7180000424058.g12166"/>
    <property type="gene ID" value="scf7180000424058.g12166"/>
</dbReference>
<dbReference type="Proteomes" id="UP000887560">
    <property type="component" value="Unplaced"/>
</dbReference>
<evidence type="ECO:0000313" key="11">
    <source>
        <dbReference type="Proteomes" id="UP000887560"/>
    </source>
</evidence>
<sequence length="119" mass="13348">MSLDGQEYSSLESSESSPKNSNEIGEYINVERKDKAVCTVCGDISTGLHYGIEREDRCACRACRFRICVEAGMDEKAIQRIPSSNLSFSIARRRIQKNKNENTQEEENLPSSPTLANIQ</sequence>
<dbReference type="Pfam" id="PF00105">
    <property type="entry name" value="zf-C4"/>
    <property type="match status" value="1"/>
</dbReference>
<keyword evidence="2" id="KW-0863">Zinc-finger</keyword>
<evidence type="ECO:0000256" key="8">
    <source>
        <dbReference type="ARBA" id="ARBA00023242"/>
    </source>
</evidence>
<feature type="domain" description="Nuclear receptor" evidence="10">
    <location>
        <begin position="35"/>
        <end position="76"/>
    </location>
</feature>
<evidence type="ECO:0000256" key="6">
    <source>
        <dbReference type="ARBA" id="ARBA00023163"/>
    </source>
</evidence>
<dbReference type="SMART" id="SM00399">
    <property type="entry name" value="ZnF_C4"/>
    <property type="match status" value="1"/>
</dbReference>
<keyword evidence="11" id="KW-1185">Reference proteome</keyword>
<evidence type="ECO:0000256" key="9">
    <source>
        <dbReference type="SAM" id="MobiDB-lite"/>
    </source>
</evidence>
<dbReference type="GO" id="GO:0043565">
    <property type="term" value="F:sequence-specific DNA binding"/>
    <property type="evidence" value="ECO:0007669"/>
    <property type="project" value="InterPro"/>
</dbReference>
<dbReference type="GO" id="GO:0008270">
    <property type="term" value="F:zinc ion binding"/>
    <property type="evidence" value="ECO:0007669"/>
    <property type="project" value="UniProtKB-KW"/>
</dbReference>
<proteinExistence type="predicted"/>
<keyword evidence="8" id="KW-0539">Nucleus</keyword>
<evidence type="ECO:0000256" key="4">
    <source>
        <dbReference type="ARBA" id="ARBA00023015"/>
    </source>
</evidence>
<organism evidence="11 12">
    <name type="scientific">Meloidogyne floridensis</name>
    <dbReference type="NCBI Taxonomy" id="298350"/>
    <lineage>
        <taxon>Eukaryota</taxon>
        <taxon>Metazoa</taxon>
        <taxon>Ecdysozoa</taxon>
        <taxon>Nematoda</taxon>
        <taxon>Chromadorea</taxon>
        <taxon>Rhabditida</taxon>
        <taxon>Tylenchina</taxon>
        <taxon>Tylenchomorpha</taxon>
        <taxon>Tylenchoidea</taxon>
        <taxon>Meloidogynidae</taxon>
        <taxon>Meloidogyninae</taxon>
        <taxon>Meloidogyne</taxon>
    </lineage>
</organism>
<dbReference type="PRINTS" id="PR00047">
    <property type="entry name" value="STROIDFINGER"/>
</dbReference>
<reference evidence="12" key="1">
    <citation type="submission" date="2022-11" db="UniProtKB">
        <authorList>
            <consortium name="WormBaseParasite"/>
        </authorList>
    </citation>
    <scope>IDENTIFICATION</scope>
</reference>
<keyword evidence="5" id="KW-0238">DNA-binding</keyword>
<dbReference type="InterPro" id="IPR050200">
    <property type="entry name" value="Nuclear_hormone_rcpt_NR3"/>
</dbReference>
<dbReference type="Gene3D" id="3.30.50.10">
    <property type="entry name" value="Erythroid Transcription Factor GATA-1, subunit A"/>
    <property type="match status" value="1"/>
</dbReference>
<feature type="compositionally biased region" description="Polar residues" evidence="9">
    <location>
        <begin position="109"/>
        <end position="119"/>
    </location>
</feature>
<evidence type="ECO:0000256" key="7">
    <source>
        <dbReference type="ARBA" id="ARBA00023170"/>
    </source>
</evidence>
<evidence type="ECO:0000259" key="10">
    <source>
        <dbReference type="SMART" id="SM00399"/>
    </source>
</evidence>
<keyword evidence="4" id="KW-0805">Transcription regulation</keyword>
<keyword evidence="1" id="KW-0479">Metal-binding</keyword>
<keyword evidence="7" id="KW-0675">Receptor</keyword>
<name>A0A915P5E7_9BILA</name>
<dbReference type="InterPro" id="IPR001628">
    <property type="entry name" value="Znf_hrmn_rcpt"/>
</dbReference>
<dbReference type="AlphaFoldDB" id="A0A915P5E7"/>
<evidence type="ECO:0000256" key="5">
    <source>
        <dbReference type="ARBA" id="ARBA00023125"/>
    </source>
</evidence>
<accession>A0A915P5E7</accession>
<dbReference type="PANTHER" id="PTHR48092">
    <property type="entry name" value="KNIRPS-RELATED PROTEIN-RELATED"/>
    <property type="match status" value="1"/>
</dbReference>
<feature type="region of interest" description="Disordered" evidence="9">
    <location>
        <begin position="1"/>
        <end position="25"/>
    </location>
</feature>
<dbReference type="InterPro" id="IPR013088">
    <property type="entry name" value="Znf_NHR/GATA"/>
</dbReference>
<dbReference type="GO" id="GO:0003700">
    <property type="term" value="F:DNA-binding transcription factor activity"/>
    <property type="evidence" value="ECO:0007669"/>
    <property type="project" value="InterPro"/>
</dbReference>
<protein>
    <submittedName>
        <fullName evidence="12">Nuclear receptor domain-containing protein</fullName>
    </submittedName>
</protein>
<feature type="region of interest" description="Disordered" evidence="9">
    <location>
        <begin position="95"/>
        <end position="119"/>
    </location>
</feature>
<feature type="compositionally biased region" description="Low complexity" evidence="9">
    <location>
        <begin position="7"/>
        <end position="23"/>
    </location>
</feature>
<keyword evidence="3" id="KW-0862">Zinc</keyword>